<evidence type="ECO:0000313" key="2">
    <source>
        <dbReference type="Proteomes" id="UP001151002"/>
    </source>
</evidence>
<dbReference type="RefSeq" id="WP_267566379.1">
    <property type="nucleotide sequence ID" value="NZ_JAPNTZ010000010.1"/>
</dbReference>
<dbReference type="Proteomes" id="UP001151002">
    <property type="component" value="Unassembled WGS sequence"/>
</dbReference>
<sequence>MAATSFPRAVGNAAYRAAMGSAWTAARDLSPARRRLARAGLIVAGVGIEYAKSPSSFREMFKQNEPKHDEPQEAHLDKRQATALAIGVGLSLTTLVARRHLEKRWTRQLRAAGHSHPAGALALRMAPVEFGIQLLLHAADRFKPTPDDPHRP</sequence>
<evidence type="ECO:0008006" key="3">
    <source>
        <dbReference type="Google" id="ProtNLM"/>
    </source>
</evidence>
<comment type="caution">
    <text evidence="1">The sequence shown here is derived from an EMBL/GenBank/DDBJ whole genome shotgun (WGS) entry which is preliminary data.</text>
</comment>
<keyword evidence="2" id="KW-1185">Reference proteome</keyword>
<proteinExistence type="predicted"/>
<organism evidence="1 2">
    <name type="scientific">Paractinoplanes pyxinae</name>
    <dbReference type="NCBI Taxonomy" id="2997416"/>
    <lineage>
        <taxon>Bacteria</taxon>
        <taxon>Bacillati</taxon>
        <taxon>Actinomycetota</taxon>
        <taxon>Actinomycetes</taxon>
        <taxon>Micromonosporales</taxon>
        <taxon>Micromonosporaceae</taxon>
        <taxon>Paractinoplanes</taxon>
    </lineage>
</organism>
<dbReference type="EMBL" id="JAPNTZ010000010">
    <property type="protein sequence ID" value="MCY1141993.1"/>
    <property type="molecule type" value="Genomic_DNA"/>
</dbReference>
<name>A0ABT4B664_9ACTN</name>
<protein>
    <recommendedName>
        <fullName evidence="3">DUF4235 domain-containing protein</fullName>
    </recommendedName>
</protein>
<reference evidence="1" key="1">
    <citation type="submission" date="2022-11" db="EMBL/GenBank/DDBJ databases">
        <authorList>
            <person name="Somphong A."/>
            <person name="Phongsopitanun W."/>
        </authorList>
    </citation>
    <scope>NUCLEOTIDE SEQUENCE</scope>
    <source>
        <strain evidence="1">Pm04-4</strain>
    </source>
</reference>
<gene>
    <name evidence="1" type="ORF">OWR29_28705</name>
</gene>
<accession>A0ABT4B664</accession>
<evidence type="ECO:0000313" key="1">
    <source>
        <dbReference type="EMBL" id="MCY1141993.1"/>
    </source>
</evidence>